<gene>
    <name evidence="1" type="ORF">FHR94_000012</name>
</gene>
<organism evidence="1 2">
    <name type="scientific">Halomonas cerina</name>
    <dbReference type="NCBI Taxonomy" id="447424"/>
    <lineage>
        <taxon>Bacteria</taxon>
        <taxon>Pseudomonadati</taxon>
        <taxon>Pseudomonadota</taxon>
        <taxon>Gammaproteobacteria</taxon>
        <taxon>Oceanospirillales</taxon>
        <taxon>Halomonadaceae</taxon>
        <taxon>Halomonas</taxon>
    </lineage>
</organism>
<dbReference type="InterPro" id="IPR027417">
    <property type="entry name" value="P-loop_NTPase"/>
</dbReference>
<proteinExistence type="predicted"/>
<dbReference type="Proteomes" id="UP000547614">
    <property type="component" value="Unassembled WGS sequence"/>
</dbReference>
<comment type="caution">
    <text evidence="1">The sequence shown here is derived from an EMBL/GenBank/DDBJ whole genome shotgun (WGS) entry which is preliminary data.</text>
</comment>
<dbReference type="AlphaFoldDB" id="A0A839V7X0"/>
<protein>
    <submittedName>
        <fullName evidence="1">Uncharacterized protein</fullName>
    </submittedName>
</protein>
<dbReference type="SUPFAM" id="SSF52540">
    <property type="entry name" value="P-loop containing nucleoside triphosphate hydrolases"/>
    <property type="match status" value="1"/>
</dbReference>
<keyword evidence="2" id="KW-1185">Reference proteome</keyword>
<dbReference type="RefSeq" id="WP_183323262.1">
    <property type="nucleotide sequence ID" value="NZ_JACHXP010000001.1"/>
</dbReference>
<name>A0A839V7X0_9GAMM</name>
<evidence type="ECO:0000313" key="1">
    <source>
        <dbReference type="EMBL" id="MBB3188794.1"/>
    </source>
</evidence>
<sequence length="255" mass="28733">MMSHTQGIVEIIGPTGAGKTAHLKALSNEAPFFIEARHRVRQHLFMLVRSTMAWVFLQLRFCFLDARLSLFKRICVYYAALKTVEEGDKKACEKGKSHEKVQHEVHLVDEGVFHVLLMHRFASLKEQAAWAFFSRQQICRLAKNESIVIFVLSVSRERRHERLRVRNEIESERLRVANHHKGGAFGPLGVEFIRSLECEAAGRVKVVVLDNNGEDSVAANVAMIQAMLMTQEEVLGPVGAPAAVEGAWKRKHGAL</sequence>
<dbReference type="EMBL" id="JACHXP010000001">
    <property type="protein sequence ID" value="MBB3188794.1"/>
    <property type="molecule type" value="Genomic_DNA"/>
</dbReference>
<accession>A0A839V7X0</accession>
<reference evidence="1 2" key="1">
    <citation type="submission" date="2020-08" db="EMBL/GenBank/DDBJ databases">
        <title>Genomic Encyclopedia of Type Strains, Phase III (KMG-III): the genomes of soil and plant-associated and newly described type strains.</title>
        <authorList>
            <person name="Whitman W."/>
        </authorList>
    </citation>
    <scope>NUCLEOTIDE SEQUENCE [LARGE SCALE GENOMIC DNA]</scope>
    <source>
        <strain evidence="1 2">CECT 7282</strain>
    </source>
</reference>
<evidence type="ECO:0000313" key="2">
    <source>
        <dbReference type="Proteomes" id="UP000547614"/>
    </source>
</evidence>